<dbReference type="Pfam" id="PF02219">
    <property type="entry name" value="MTHFR"/>
    <property type="match status" value="1"/>
</dbReference>
<dbReference type="EMBL" id="CP071412">
    <property type="protein sequence ID" value="QSW38021.1"/>
    <property type="molecule type" value="Genomic_DNA"/>
</dbReference>
<evidence type="ECO:0000256" key="6">
    <source>
        <dbReference type="RuleBase" id="RU003862"/>
    </source>
</evidence>
<reference evidence="7" key="1">
    <citation type="submission" date="2021-02" db="EMBL/GenBank/DDBJ databases">
        <authorList>
            <person name="Franco D."/>
        </authorList>
    </citation>
    <scope>NUCLEOTIDE SEQUENCE</scope>
    <source>
        <strain evidence="7">RANSCY</strain>
    </source>
</reference>
<gene>
    <name evidence="7" type="ORF">JSR06_00255</name>
</gene>
<organism evidence="7 8">
    <name type="scientific">Candidatus Vidania fulgoroideorum</name>
    <dbReference type="NCBI Taxonomy" id="881286"/>
    <lineage>
        <taxon>Bacteria</taxon>
        <taxon>Pseudomonadati</taxon>
        <taxon>Pseudomonadota</taxon>
        <taxon>Betaproteobacteria</taxon>
        <taxon>Candidatus Vidania</taxon>
    </lineage>
</organism>
<keyword evidence="3 6" id="KW-0285">Flavoprotein</keyword>
<sequence length="262" mass="30881">MFLVKYSLEFIPLKTNNKLYIFSNYIKAYTCGISYISYTFSRSIPIYNSFYSCCYTSKIGGNVNIHLYNLINSVFRFRITSLLNANGINKITYIRGDYHSIRGNNLAYLKYLKETSSKLNIYLPIYTEFHSSTISTNFEIYRNTKKVSFSKAYRFITQSTFDILSILSCIKVFNINKRNIYIGIPIILKRECFFRFIKLCGVKLPLWIKKFLFKSDSISFQWKLIHILEIFISSLKVIGFTKLQFFTMNHIESIDLFFKETA</sequence>
<dbReference type="InterPro" id="IPR029041">
    <property type="entry name" value="FAD-linked_oxidoreductase-like"/>
</dbReference>
<keyword evidence="4 6" id="KW-0274">FAD</keyword>
<evidence type="ECO:0000313" key="7">
    <source>
        <dbReference type="EMBL" id="QSW38021.1"/>
    </source>
</evidence>
<name>A0A974X7J4_9PROT</name>
<comment type="cofactor">
    <cofactor evidence="1 6">
        <name>FAD</name>
        <dbReference type="ChEBI" id="CHEBI:57692"/>
    </cofactor>
</comment>
<dbReference type="Proteomes" id="UP000663347">
    <property type="component" value="Chromosome"/>
</dbReference>
<comment type="pathway">
    <text evidence="2 6">One-carbon metabolism; tetrahydrofolate interconversion.</text>
</comment>
<evidence type="ECO:0000256" key="2">
    <source>
        <dbReference type="ARBA" id="ARBA00004777"/>
    </source>
</evidence>
<evidence type="ECO:0000256" key="5">
    <source>
        <dbReference type="ARBA" id="ARBA00023002"/>
    </source>
</evidence>
<dbReference type="InterPro" id="IPR003171">
    <property type="entry name" value="Mehydrof_redctse-like"/>
</dbReference>
<dbReference type="SUPFAM" id="SSF51730">
    <property type="entry name" value="FAD-linked oxidoreductase"/>
    <property type="match status" value="1"/>
</dbReference>
<keyword evidence="5 6" id="KW-0560">Oxidoreductase</keyword>
<dbReference type="GO" id="GO:0004489">
    <property type="term" value="F:methylenetetrahydrofolate reductase [NAD(P)H] activity"/>
    <property type="evidence" value="ECO:0007669"/>
    <property type="project" value="InterPro"/>
</dbReference>
<dbReference type="GO" id="GO:0006555">
    <property type="term" value="P:methionine metabolic process"/>
    <property type="evidence" value="ECO:0007669"/>
    <property type="project" value="InterPro"/>
</dbReference>
<evidence type="ECO:0000256" key="1">
    <source>
        <dbReference type="ARBA" id="ARBA00001974"/>
    </source>
</evidence>
<comment type="similarity">
    <text evidence="6">Belongs to the methylenetetrahydrofolate reductase family.</text>
</comment>
<dbReference type="AlphaFoldDB" id="A0A974X7J4"/>
<reference evidence="7" key="2">
    <citation type="submission" date="2021-03" db="EMBL/GenBank/DDBJ databases">
        <title>Alternative transmission patterns in independently acquired nutritional co-symbionts of Dictyopharidae planthoppers.</title>
        <authorList>
            <person name="Michalik A."/>
            <person name="Lukasik P."/>
        </authorList>
    </citation>
    <scope>NUCLEOTIDE SEQUENCE</scope>
    <source>
        <strain evidence="7">RANSCY</strain>
    </source>
</reference>
<evidence type="ECO:0000313" key="8">
    <source>
        <dbReference type="Proteomes" id="UP000663347"/>
    </source>
</evidence>
<protein>
    <recommendedName>
        <fullName evidence="6">Methylenetetrahydrofolate reductase</fullName>
    </recommendedName>
</protein>
<evidence type="ECO:0000256" key="4">
    <source>
        <dbReference type="ARBA" id="ARBA00022827"/>
    </source>
</evidence>
<evidence type="ECO:0000256" key="3">
    <source>
        <dbReference type="ARBA" id="ARBA00022630"/>
    </source>
</evidence>
<accession>A0A974X7J4</accession>
<proteinExistence type="inferred from homology"/>
<dbReference type="Gene3D" id="3.20.20.220">
    <property type="match status" value="1"/>
</dbReference>